<sequence length="91" mass="10532">MGKFTNFIRKIRRALDYICLNNLRVDGMEHLIAGILLVSVAQWFFSVWTAIALTLFLLVGKEIVYDKWLRQGVPEWRDVFWGAVGMVLGLM</sequence>
<evidence type="ECO:0000313" key="2">
    <source>
        <dbReference type="EMBL" id="DAF50763.1"/>
    </source>
</evidence>
<feature type="transmembrane region" description="Helical" evidence="1">
    <location>
        <begin position="31"/>
        <end position="60"/>
    </location>
</feature>
<protein>
    <submittedName>
        <fullName evidence="2">Putative periplasmic lipoprotein</fullName>
    </submittedName>
</protein>
<keyword evidence="1" id="KW-1133">Transmembrane helix</keyword>
<organism evidence="2">
    <name type="scientific">Myoviridae sp. ct04y17</name>
    <dbReference type="NCBI Taxonomy" id="2827652"/>
    <lineage>
        <taxon>Viruses</taxon>
        <taxon>Duplodnaviria</taxon>
        <taxon>Heunggongvirae</taxon>
        <taxon>Uroviricota</taxon>
        <taxon>Caudoviricetes</taxon>
    </lineage>
</organism>
<keyword evidence="1" id="KW-0472">Membrane</keyword>
<keyword evidence="1" id="KW-0812">Transmembrane</keyword>
<dbReference type="EMBL" id="BK032600">
    <property type="protein sequence ID" value="DAF50763.1"/>
    <property type="molecule type" value="Genomic_DNA"/>
</dbReference>
<name>A0A8S5SIW3_9CAUD</name>
<keyword evidence="2" id="KW-0449">Lipoprotein</keyword>
<reference evidence="2" key="1">
    <citation type="journal article" date="2021" name="Proc. Natl. Acad. Sci. U.S.A.">
        <title>A Catalog of Tens of Thousands of Viruses from Human Metagenomes Reveals Hidden Associations with Chronic Diseases.</title>
        <authorList>
            <person name="Tisza M.J."/>
            <person name="Buck C.B."/>
        </authorList>
    </citation>
    <scope>NUCLEOTIDE SEQUENCE</scope>
    <source>
        <strain evidence="2">Ct04y17</strain>
    </source>
</reference>
<accession>A0A8S5SIW3</accession>
<proteinExistence type="predicted"/>
<evidence type="ECO:0000256" key="1">
    <source>
        <dbReference type="SAM" id="Phobius"/>
    </source>
</evidence>